<gene>
    <name evidence="1" type="ORF">Pint_14222</name>
</gene>
<accession>A0ACC0Y9D0</accession>
<keyword evidence="2" id="KW-1185">Reference proteome</keyword>
<organism evidence="1 2">
    <name type="scientific">Pistacia integerrima</name>
    <dbReference type="NCBI Taxonomy" id="434235"/>
    <lineage>
        <taxon>Eukaryota</taxon>
        <taxon>Viridiplantae</taxon>
        <taxon>Streptophyta</taxon>
        <taxon>Embryophyta</taxon>
        <taxon>Tracheophyta</taxon>
        <taxon>Spermatophyta</taxon>
        <taxon>Magnoliopsida</taxon>
        <taxon>eudicotyledons</taxon>
        <taxon>Gunneridae</taxon>
        <taxon>Pentapetalae</taxon>
        <taxon>rosids</taxon>
        <taxon>malvids</taxon>
        <taxon>Sapindales</taxon>
        <taxon>Anacardiaceae</taxon>
        <taxon>Pistacia</taxon>
    </lineage>
</organism>
<name>A0ACC0Y9D0_9ROSI</name>
<dbReference type="Proteomes" id="UP001163603">
    <property type="component" value="Chromosome 8"/>
</dbReference>
<proteinExistence type="predicted"/>
<sequence length="52" mass="6265">MAFDEYMIFVIDDTKVHIKNNYHEVIRKDSSQIRQHNSDHEHEELMIIPAIL</sequence>
<evidence type="ECO:0000313" key="2">
    <source>
        <dbReference type="Proteomes" id="UP001163603"/>
    </source>
</evidence>
<comment type="caution">
    <text evidence="1">The sequence shown here is derived from an EMBL/GenBank/DDBJ whole genome shotgun (WGS) entry which is preliminary data.</text>
</comment>
<dbReference type="EMBL" id="CM047743">
    <property type="protein sequence ID" value="KAJ0030938.1"/>
    <property type="molecule type" value="Genomic_DNA"/>
</dbReference>
<evidence type="ECO:0000313" key="1">
    <source>
        <dbReference type="EMBL" id="KAJ0030938.1"/>
    </source>
</evidence>
<protein>
    <submittedName>
        <fullName evidence="1">Uncharacterized protein</fullName>
    </submittedName>
</protein>
<reference evidence="2" key="1">
    <citation type="journal article" date="2023" name="G3 (Bethesda)">
        <title>Genome assembly and association tests identify interacting loci associated with vigor, precocity, and sex in interspecific pistachio rootstocks.</title>
        <authorList>
            <person name="Palmer W."/>
            <person name="Jacygrad E."/>
            <person name="Sagayaradj S."/>
            <person name="Cavanaugh K."/>
            <person name="Han R."/>
            <person name="Bertier L."/>
            <person name="Beede B."/>
            <person name="Kafkas S."/>
            <person name="Golino D."/>
            <person name="Preece J."/>
            <person name="Michelmore R."/>
        </authorList>
    </citation>
    <scope>NUCLEOTIDE SEQUENCE [LARGE SCALE GENOMIC DNA]</scope>
</reference>